<keyword evidence="6" id="KW-0997">Cell inner membrane</keyword>
<comment type="similarity">
    <text evidence="2">Belongs to the GSP N family.</text>
</comment>
<evidence type="ECO:0000256" key="6">
    <source>
        <dbReference type="ARBA" id="ARBA00022519"/>
    </source>
</evidence>
<reference evidence="12 13" key="1">
    <citation type="submission" date="2006-03" db="EMBL/GenBank/DDBJ databases">
        <authorList>
            <person name="Pinhassi J."/>
            <person name="Pedros-Alio C."/>
            <person name="Ferriera S."/>
            <person name="Johnson J."/>
            <person name="Kravitz S."/>
            <person name="Halpern A."/>
            <person name="Remington K."/>
            <person name="Beeson K."/>
            <person name="Tran B."/>
            <person name="Rogers Y.-H."/>
            <person name="Friedman R."/>
            <person name="Venter J.C."/>
        </authorList>
    </citation>
    <scope>NUCLEOTIDE SEQUENCE [LARGE SCALE GENOMIC DNA]</scope>
    <source>
        <strain evidence="12 13">RED65</strain>
    </source>
</reference>
<accession>Q1N1N0</accession>
<evidence type="ECO:0000256" key="8">
    <source>
        <dbReference type="ARBA" id="ARBA00022927"/>
    </source>
</evidence>
<dbReference type="HOGENOM" id="CLU_093490_0_0_6"/>
<evidence type="ECO:0000256" key="2">
    <source>
        <dbReference type="ARBA" id="ARBA00007208"/>
    </source>
</evidence>
<dbReference type="GO" id="GO:0015628">
    <property type="term" value="P:protein secretion by the type II secretion system"/>
    <property type="evidence" value="ECO:0007669"/>
    <property type="project" value="InterPro"/>
</dbReference>
<evidence type="ECO:0000256" key="1">
    <source>
        <dbReference type="ARBA" id="ARBA00004533"/>
    </source>
</evidence>
<dbReference type="EMBL" id="AAQH01000010">
    <property type="protein sequence ID" value="EAT12020.1"/>
    <property type="molecule type" value="Genomic_DNA"/>
</dbReference>
<dbReference type="GO" id="GO:0005886">
    <property type="term" value="C:plasma membrane"/>
    <property type="evidence" value="ECO:0007669"/>
    <property type="project" value="UniProtKB-SubCell"/>
</dbReference>
<evidence type="ECO:0000313" key="13">
    <source>
        <dbReference type="Proteomes" id="UP000004263"/>
    </source>
</evidence>
<name>Q1N1N0_9GAMM</name>
<evidence type="ECO:0000256" key="11">
    <source>
        <dbReference type="SAM" id="Phobius"/>
    </source>
</evidence>
<evidence type="ECO:0000256" key="10">
    <source>
        <dbReference type="ARBA" id="ARBA00030772"/>
    </source>
</evidence>
<comment type="caution">
    <text evidence="12">The sequence shown here is derived from an EMBL/GenBank/DDBJ whole genome shotgun (WGS) entry which is preliminary data.</text>
</comment>
<sequence length="253" mass="27859">MAKAPNNKKLIAVSILAYLLFLVALLPISFVYKLLEPKGLPVEIIAVEGTLWQGAVTLKHPYTGQLQARWDLDILPLFTGSIAADIQAKGNFLNVDASLRANALSRYVSIDGLTGVINETLINQAIKRTRRTMQGDVELNIQSLDYDFKDKTAYNVTGNIVWLGGEVSYPKGRQIKRTTMPMLVAQLSEQQGKLLVDLNTTEGNGVAQAYLNTDGWGGVSIYKRMLDLINEPWPGGKVTPDDVIFEVSEKVLP</sequence>
<keyword evidence="13" id="KW-1185">Reference proteome</keyword>
<comment type="subcellular location">
    <subcellularLocation>
        <location evidence="1">Cell inner membrane</location>
    </subcellularLocation>
</comment>
<evidence type="ECO:0000256" key="3">
    <source>
        <dbReference type="ARBA" id="ARBA00021563"/>
    </source>
</evidence>
<proteinExistence type="inferred from homology"/>
<dbReference type="Pfam" id="PF01203">
    <property type="entry name" value="T2SSN"/>
    <property type="match status" value="1"/>
</dbReference>
<keyword evidence="4" id="KW-0813">Transport</keyword>
<evidence type="ECO:0000313" key="12">
    <source>
        <dbReference type="EMBL" id="EAT12020.1"/>
    </source>
</evidence>
<evidence type="ECO:0000256" key="5">
    <source>
        <dbReference type="ARBA" id="ARBA00022475"/>
    </source>
</evidence>
<keyword evidence="7 11" id="KW-0812">Transmembrane</keyword>
<protein>
    <recommendedName>
        <fullName evidence="3">Type II secretion system protein N</fullName>
    </recommendedName>
    <alternativeName>
        <fullName evidence="10">General secretion pathway protein N</fullName>
    </alternativeName>
</protein>
<dbReference type="RefSeq" id="WP_007018980.1">
    <property type="nucleotide sequence ID" value="NZ_CH724120.1"/>
</dbReference>
<dbReference type="GO" id="GO:0015627">
    <property type="term" value="C:type II protein secretion system complex"/>
    <property type="evidence" value="ECO:0007669"/>
    <property type="project" value="InterPro"/>
</dbReference>
<dbReference type="STRING" id="207949.RED65_03240"/>
<dbReference type="AlphaFoldDB" id="Q1N1N0"/>
<organism evidence="12 13">
    <name type="scientific">Bermanella marisrubri</name>
    <dbReference type="NCBI Taxonomy" id="207949"/>
    <lineage>
        <taxon>Bacteria</taxon>
        <taxon>Pseudomonadati</taxon>
        <taxon>Pseudomonadota</taxon>
        <taxon>Gammaproteobacteria</taxon>
        <taxon>Oceanospirillales</taxon>
        <taxon>Oceanospirillaceae</taxon>
        <taxon>Bermanella</taxon>
    </lineage>
</organism>
<dbReference type="Proteomes" id="UP000004263">
    <property type="component" value="Unassembled WGS sequence"/>
</dbReference>
<evidence type="ECO:0000256" key="9">
    <source>
        <dbReference type="ARBA" id="ARBA00023136"/>
    </source>
</evidence>
<dbReference type="InterPro" id="IPR022792">
    <property type="entry name" value="T2SS_protein-GspN"/>
</dbReference>
<evidence type="ECO:0000256" key="4">
    <source>
        <dbReference type="ARBA" id="ARBA00022448"/>
    </source>
</evidence>
<keyword evidence="9 11" id="KW-0472">Membrane</keyword>
<keyword evidence="11" id="KW-1133">Transmembrane helix</keyword>
<keyword evidence="5" id="KW-1003">Cell membrane</keyword>
<keyword evidence="8" id="KW-0653">Protein transport</keyword>
<feature type="transmembrane region" description="Helical" evidence="11">
    <location>
        <begin position="12"/>
        <end position="32"/>
    </location>
</feature>
<evidence type="ECO:0000256" key="7">
    <source>
        <dbReference type="ARBA" id="ARBA00022692"/>
    </source>
</evidence>
<gene>
    <name evidence="12" type="ORF">RED65_03240</name>
</gene>